<dbReference type="eggNOG" id="ENOG502SAIW">
    <property type="taxonomic scope" value="Eukaryota"/>
</dbReference>
<reference evidence="3" key="3">
    <citation type="submission" date="2015-02" db="UniProtKB">
        <authorList>
            <consortium name="EnsemblProtists"/>
        </authorList>
    </citation>
    <scope>IDENTIFICATION</scope>
    <source>
        <strain evidence="3">DAOM BR144</strain>
    </source>
</reference>
<dbReference type="Proteomes" id="UP000019132">
    <property type="component" value="Unassembled WGS sequence"/>
</dbReference>
<organism evidence="3 4">
    <name type="scientific">Globisporangium ultimum (strain ATCC 200006 / CBS 805.95 / DAOM BR144)</name>
    <name type="common">Pythium ultimum</name>
    <dbReference type="NCBI Taxonomy" id="431595"/>
    <lineage>
        <taxon>Eukaryota</taxon>
        <taxon>Sar</taxon>
        <taxon>Stramenopiles</taxon>
        <taxon>Oomycota</taxon>
        <taxon>Peronosporomycetes</taxon>
        <taxon>Pythiales</taxon>
        <taxon>Pythiaceae</taxon>
        <taxon>Globisporangium</taxon>
    </lineage>
</organism>
<feature type="region of interest" description="Disordered" evidence="1">
    <location>
        <begin position="107"/>
        <end position="129"/>
    </location>
</feature>
<evidence type="ECO:0000256" key="2">
    <source>
        <dbReference type="SAM" id="Phobius"/>
    </source>
</evidence>
<feature type="region of interest" description="Disordered" evidence="1">
    <location>
        <begin position="187"/>
        <end position="220"/>
    </location>
</feature>
<reference evidence="4" key="2">
    <citation type="submission" date="2010-04" db="EMBL/GenBank/DDBJ databases">
        <authorList>
            <person name="Buell R."/>
            <person name="Hamilton J."/>
            <person name="Hostetler J."/>
        </authorList>
    </citation>
    <scope>NUCLEOTIDE SEQUENCE [LARGE SCALE GENOMIC DNA]</scope>
    <source>
        <strain evidence="4">DAOM:BR144</strain>
    </source>
</reference>
<dbReference type="InParanoid" id="K3WFE1"/>
<sequence length="328" mass="34931">MESPRRRPHLHVGPGSRKKVNLGAGVKQKMKTNTSSGSVYKIGATSIVSIVGVIVGICAVLLLFVVISRKKYGEESDDELPMAYGYRIDGGSVVRLSPTFLHNGESSMVGGHPSNLDHDNTSSSGESGEEKNVYFGNSMMFDNYQTNMDSGAMAAASYSKQSEGFQSMYSSMASQNSESWSSVLDSDIDQSHTSRNTRDTTLSGLTTTPMHSECGSTRSRLQSGNIRDTYADDVMSDTSSNYRFTGATSVASPLARDTAPQGYDVYAVGNERPTAGSNAAPPRSTAANSFYRTSSIARSSGYSDYLDGDAGRSTGASSIYSVGERVSA</sequence>
<keyword evidence="2" id="KW-0812">Transmembrane</keyword>
<keyword evidence="4" id="KW-1185">Reference proteome</keyword>
<feature type="compositionally biased region" description="Basic and acidic residues" evidence="1">
    <location>
        <begin position="189"/>
        <end position="198"/>
    </location>
</feature>
<feature type="compositionally biased region" description="Low complexity" evidence="1">
    <location>
        <begin position="199"/>
        <end position="208"/>
    </location>
</feature>
<dbReference type="HOGENOM" id="CLU_848601_0_0_1"/>
<dbReference type="VEuPathDB" id="FungiDB:PYU1_G003672"/>
<evidence type="ECO:0000313" key="3">
    <source>
        <dbReference type="EnsemblProtists" id="PYU1_T003682"/>
    </source>
</evidence>
<protein>
    <submittedName>
        <fullName evidence="3">Uncharacterized protein</fullName>
    </submittedName>
</protein>
<keyword evidence="2" id="KW-0472">Membrane</keyword>
<evidence type="ECO:0000256" key="1">
    <source>
        <dbReference type="SAM" id="MobiDB-lite"/>
    </source>
</evidence>
<dbReference type="EnsemblProtists" id="PYU1_T003682">
    <property type="protein sequence ID" value="PYU1_T003682"/>
    <property type="gene ID" value="PYU1_G003672"/>
</dbReference>
<evidence type="ECO:0000313" key="4">
    <source>
        <dbReference type="Proteomes" id="UP000019132"/>
    </source>
</evidence>
<proteinExistence type="predicted"/>
<name>K3WFE1_GLOUD</name>
<accession>K3WFE1</accession>
<feature type="transmembrane region" description="Helical" evidence="2">
    <location>
        <begin position="42"/>
        <end position="67"/>
    </location>
</feature>
<keyword evidence="2" id="KW-1133">Transmembrane helix</keyword>
<dbReference type="EMBL" id="GL376638">
    <property type="status" value="NOT_ANNOTATED_CDS"/>
    <property type="molecule type" value="Genomic_DNA"/>
</dbReference>
<dbReference type="AlphaFoldDB" id="K3WFE1"/>
<reference evidence="4" key="1">
    <citation type="journal article" date="2010" name="Genome Biol.">
        <title>Genome sequence of the necrotrophic plant pathogen Pythium ultimum reveals original pathogenicity mechanisms and effector repertoire.</title>
        <authorList>
            <person name="Levesque C.A."/>
            <person name="Brouwer H."/>
            <person name="Cano L."/>
            <person name="Hamilton J.P."/>
            <person name="Holt C."/>
            <person name="Huitema E."/>
            <person name="Raffaele S."/>
            <person name="Robideau G.P."/>
            <person name="Thines M."/>
            <person name="Win J."/>
            <person name="Zerillo M.M."/>
            <person name="Beakes G.W."/>
            <person name="Boore J.L."/>
            <person name="Busam D."/>
            <person name="Dumas B."/>
            <person name="Ferriera S."/>
            <person name="Fuerstenberg S.I."/>
            <person name="Gachon C.M."/>
            <person name="Gaulin E."/>
            <person name="Govers F."/>
            <person name="Grenville-Briggs L."/>
            <person name="Horner N."/>
            <person name="Hostetler J."/>
            <person name="Jiang R.H."/>
            <person name="Johnson J."/>
            <person name="Krajaejun T."/>
            <person name="Lin H."/>
            <person name="Meijer H.J."/>
            <person name="Moore B."/>
            <person name="Morris P."/>
            <person name="Phuntmart V."/>
            <person name="Puiu D."/>
            <person name="Shetty J."/>
            <person name="Stajich J.E."/>
            <person name="Tripathy S."/>
            <person name="Wawra S."/>
            <person name="van West P."/>
            <person name="Whitty B.R."/>
            <person name="Coutinho P.M."/>
            <person name="Henrissat B."/>
            <person name="Martin F."/>
            <person name="Thomas P.D."/>
            <person name="Tyler B.M."/>
            <person name="De Vries R.P."/>
            <person name="Kamoun S."/>
            <person name="Yandell M."/>
            <person name="Tisserat N."/>
            <person name="Buell C.R."/>
        </authorList>
    </citation>
    <scope>NUCLEOTIDE SEQUENCE</scope>
    <source>
        <strain evidence="4">DAOM:BR144</strain>
    </source>
</reference>